<organism evidence="1">
    <name type="scientific">mine drainage metagenome</name>
    <dbReference type="NCBI Taxonomy" id="410659"/>
    <lineage>
        <taxon>unclassified sequences</taxon>
        <taxon>metagenomes</taxon>
        <taxon>ecological metagenomes</taxon>
    </lineage>
</organism>
<name>A0A1J5P4D8_9ZZZZ</name>
<sequence length="74" mass="7669">MRATPAVITGVVTDRIRELSAPEYTSFAFWLSITTQSPGAGMVDIGLLSTSNSVTGWVISSGALAPLTVSAALR</sequence>
<dbReference type="AlphaFoldDB" id="A0A1J5P4D8"/>
<gene>
    <name evidence="1" type="ORF">GALL_524520</name>
</gene>
<protein>
    <submittedName>
        <fullName evidence="1">Uncharacterized protein</fullName>
    </submittedName>
</protein>
<evidence type="ECO:0000313" key="1">
    <source>
        <dbReference type="EMBL" id="OIQ65986.1"/>
    </source>
</evidence>
<comment type="caution">
    <text evidence="1">The sequence shown here is derived from an EMBL/GenBank/DDBJ whole genome shotgun (WGS) entry which is preliminary data.</text>
</comment>
<dbReference type="EMBL" id="MLJW01006914">
    <property type="protein sequence ID" value="OIQ65986.1"/>
    <property type="molecule type" value="Genomic_DNA"/>
</dbReference>
<accession>A0A1J5P4D8</accession>
<reference evidence="1" key="1">
    <citation type="submission" date="2016-10" db="EMBL/GenBank/DDBJ databases">
        <title>Sequence of Gallionella enrichment culture.</title>
        <authorList>
            <person name="Poehlein A."/>
            <person name="Muehling M."/>
            <person name="Daniel R."/>
        </authorList>
    </citation>
    <scope>NUCLEOTIDE SEQUENCE</scope>
</reference>
<proteinExistence type="predicted"/>